<keyword evidence="1" id="KW-0732">Signal</keyword>
<evidence type="ECO:0000259" key="2">
    <source>
        <dbReference type="Pfam" id="PF01471"/>
    </source>
</evidence>
<organism evidence="3 4">
    <name type="scientific">Prosthecodimorpha hirschii</name>
    <dbReference type="NCBI Taxonomy" id="665126"/>
    <lineage>
        <taxon>Bacteria</taxon>
        <taxon>Pseudomonadati</taxon>
        <taxon>Pseudomonadota</taxon>
        <taxon>Alphaproteobacteria</taxon>
        <taxon>Hyphomicrobiales</taxon>
        <taxon>Ancalomicrobiaceae</taxon>
        <taxon>Prosthecodimorpha</taxon>
    </lineage>
</organism>
<evidence type="ECO:0000256" key="1">
    <source>
        <dbReference type="SAM" id="SignalP"/>
    </source>
</evidence>
<dbReference type="InterPro" id="IPR036365">
    <property type="entry name" value="PGBD-like_sf"/>
</dbReference>
<gene>
    <name evidence="3" type="ORF">ABB55_23255</name>
</gene>
<dbReference type="SUPFAM" id="SSF47090">
    <property type="entry name" value="PGBD-like"/>
    <property type="match status" value="1"/>
</dbReference>
<dbReference type="RefSeq" id="WP_054360947.1">
    <property type="nucleotide sequence ID" value="NZ_LJYW01000001.1"/>
</dbReference>
<protein>
    <recommendedName>
        <fullName evidence="2">Peptidoglycan binding-like domain-containing protein</fullName>
    </recommendedName>
</protein>
<proteinExistence type="predicted"/>
<dbReference type="InterPro" id="IPR009003">
    <property type="entry name" value="Peptidase_S1_PA"/>
</dbReference>
<dbReference type="EMBL" id="LJYW01000001">
    <property type="protein sequence ID" value="KPL54781.1"/>
    <property type="molecule type" value="Genomic_DNA"/>
</dbReference>
<dbReference type="STRING" id="665126.ABB55_23255"/>
<dbReference type="Pfam" id="PF01471">
    <property type="entry name" value="PG_binding_1"/>
    <property type="match status" value="1"/>
</dbReference>
<dbReference type="AlphaFoldDB" id="A0A0P6WJ19"/>
<name>A0A0P6WJ19_9HYPH</name>
<sequence length="507" mass="51310">MLKSVRWLPAALILAPLVPHAAPAAAQTTPPAATQSQNPLLDAARAAFDALPLDDRKAIQNDLVWASTYNGTLDGQFGKGSFDAIVGFELKNKLKADGILEPRERSALAAEAEKLRGMSGYAVVADPKTGLRIGLPVKAFETSGPRGRGTAWTRKDNRISVATEAYRPGEADLQAMFDQLKAEQAGRKVTYAIWRQTWFVVAGETQTHKFYTRYATGPAGVVGYTYGFEKSTPDGDRIAVVLSNSFDPFPGTTAVAAGPAPAIATPPAAVTTAPPPAAATTVTAAPAATKPAVSTTPTPPAAIPAAAEKPAMLAASGLVVAQNRVVTVSAALDACRAPSLRGKPARVVATDGASGLVLLEGETGPATPVALRSRTVAAGEALIVLGQGERSGQGLMVGPGEAVAAPEGSKAGQRVLTPLQPGGLGATVTDRSGVVVGLVAGLANEPRRIAGVAPEAPWSVAGSGALAAFLAGQGIAVATAPEASAARSAGQIATALKGAVVQIGCGR</sequence>
<dbReference type="SUPFAM" id="SSF50494">
    <property type="entry name" value="Trypsin-like serine proteases"/>
    <property type="match status" value="1"/>
</dbReference>
<accession>A0A0P6WJ19</accession>
<feature type="signal peptide" evidence="1">
    <location>
        <begin position="1"/>
        <end position="21"/>
    </location>
</feature>
<feature type="chain" id="PRO_5006132444" description="Peptidoglycan binding-like domain-containing protein" evidence="1">
    <location>
        <begin position="22"/>
        <end position="507"/>
    </location>
</feature>
<keyword evidence="4" id="KW-1185">Reference proteome</keyword>
<dbReference type="InterPro" id="IPR036366">
    <property type="entry name" value="PGBDSf"/>
</dbReference>
<comment type="caution">
    <text evidence="3">The sequence shown here is derived from an EMBL/GenBank/DDBJ whole genome shotgun (WGS) entry which is preliminary data.</text>
</comment>
<reference evidence="3 4" key="2">
    <citation type="submission" date="2015-10" db="EMBL/GenBank/DDBJ databases">
        <title>Draft Genome Sequence of Prosthecomicrobium hirschii ATCC 27832.</title>
        <authorList>
            <person name="Daniel J."/>
            <person name="Givan S.A."/>
            <person name="Brun Y.V."/>
            <person name="Brown P.J."/>
        </authorList>
    </citation>
    <scope>NUCLEOTIDE SEQUENCE [LARGE SCALE GENOMIC DNA]</scope>
    <source>
        <strain evidence="3 4">16</strain>
    </source>
</reference>
<dbReference type="InterPro" id="IPR002477">
    <property type="entry name" value="Peptidoglycan-bd-like"/>
</dbReference>
<reference evidence="3 4" key="1">
    <citation type="submission" date="2015-09" db="EMBL/GenBank/DDBJ databases">
        <authorList>
            <person name="Jackson K.R."/>
            <person name="Lunt B.L."/>
            <person name="Fisher J.N.B."/>
            <person name="Gardner A.V."/>
            <person name="Bailey M.E."/>
            <person name="Deus L.M."/>
            <person name="Earl A.S."/>
            <person name="Gibby P.D."/>
            <person name="Hartmann K.A."/>
            <person name="Liu J.E."/>
            <person name="Manci A.M."/>
            <person name="Nielsen D.A."/>
            <person name="Solomon M.B."/>
            <person name="Breakwell D.P."/>
            <person name="Burnett S.H."/>
            <person name="Grose J.H."/>
        </authorList>
    </citation>
    <scope>NUCLEOTIDE SEQUENCE [LARGE SCALE GENOMIC DNA]</scope>
    <source>
        <strain evidence="3 4">16</strain>
    </source>
</reference>
<evidence type="ECO:0000313" key="4">
    <source>
        <dbReference type="Proteomes" id="UP000048984"/>
    </source>
</evidence>
<feature type="domain" description="Peptidoglycan binding-like" evidence="2">
    <location>
        <begin position="54"/>
        <end position="107"/>
    </location>
</feature>
<evidence type="ECO:0000313" key="3">
    <source>
        <dbReference type="EMBL" id="KPL54781.1"/>
    </source>
</evidence>
<dbReference type="Gene3D" id="1.10.101.10">
    <property type="entry name" value="PGBD-like superfamily/PGBD"/>
    <property type="match status" value="1"/>
</dbReference>
<dbReference type="Proteomes" id="UP000048984">
    <property type="component" value="Unassembled WGS sequence"/>
</dbReference>